<evidence type="ECO:0000259" key="6">
    <source>
        <dbReference type="PROSITE" id="PS51635"/>
    </source>
</evidence>
<feature type="active site" description="Proton acceptor" evidence="4">
    <location>
        <position position="275"/>
    </location>
</feature>
<comment type="caution">
    <text evidence="4">Lacks conserved residue(s) required for the propagation of feature annotation.</text>
</comment>
<feature type="short sequence motif" description="GXSXG" evidence="4">
    <location>
        <begin position="108"/>
        <end position="112"/>
    </location>
</feature>
<evidence type="ECO:0000256" key="5">
    <source>
        <dbReference type="SAM" id="MobiDB-lite"/>
    </source>
</evidence>
<dbReference type="GO" id="GO:0047499">
    <property type="term" value="F:calcium-independent phospholipase A2 activity"/>
    <property type="evidence" value="ECO:0007669"/>
    <property type="project" value="TreeGrafter"/>
</dbReference>
<feature type="compositionally biased region" description="Basic and acidic residues" evidence="5">
    <location>
        <begin position="28"/>
        <end position="39"/>
    </location>
</feature>
<sequence>MESCPLSCSPLETEENERKGTAPASGDAGHDHHDEHGSSDSDSLPPNMDTVQPVDRIPERQPILLLSLDGGGIRGLSSIIILERIMAEFNKDRTIPLQPYQVFSMIGGTSTGGLIALMLGRLRMTIDEVKEAYIDISQEAFRSSRYPFDPRRILDFFTFRARFSGKALTKAIKETISRSGNSPECRLLEYRATAPENGSLEEHGARKHDCKTFVCTVHQGNASLAILSDYESPHTFEDQPRGLKVWEAARATSAATSFFPAMEIRSSNLKMGYVDSGVVSNNPIHTVWNQAHYFWPLDEYELFLLSIGTGVSSDAKLSGGLNKITKALIKLATETERTADEFSEDHHHLIKEELFFRFNVTQGLQDIQLDEAKNMNTIVEATLAYLHKPMVANMVTRCVKRIKEKM</sequence>
<dbReference type="InterPro" id="IPR016035">
    <property type="entry name" value="Acyl_Trfase/lysoPLipase"/>
</dbReference>
<evidence type="ECO:0000256" key="1">
    <source>
        <dbReference type="ARBA" id="ARBA00022801"/>
    </source>
</evidence>
<dbReference type="Pfam" id="PF01734">
    <property type="entry name" value="Patatin"/>
    <property type="match status" value="1"/>
</dbReference>
<reference evidence="7 8" key="1">
    <citation type="submission" date="2015-01" db="EMBL/GenBank/DDBJ databases">
        <title>The Genome Sequence of Cladophialophora immunda CBS83496.</title>
        <authorList>
            <consortium name="The Broad Institute Genomics Platform"/>
            <person name="Cuomo C."/>
            <person name="de Hoog S."/>
            <person name="Gorbushina A."/>
            <person name="Stielow B."/>
            <person name="Teixiera M."/>
            <person name="Abouelleil A."/>
            <person name="Chapman S.B."/>
            <person name="Priest M."/>
            <person name="Young S.K."/>
            <person name="Wortman J."/>
            <person name="Nusbaum C."/>
            <person name="Birren B."/>
        </authorList>
    </citation>
    <scope>NUCLEOTIDE SEQUENCE [LARGE SCALE GENOMIC DNA]</scope>
    <source>
        <strain evidence="7 8">CBS 83496</strain>
    </source>
</reference>
<accession>A0A0D2B3T4</accession>
<evidence type="ECO:0000313" key="7">
    <source>
        <dbReference type="EMBL" id="KIW32267.1"/>
    </source>
</evidence>
<gene>
    <name evidence="7" type="ORF">PV07_03827</name>
</gene>
<dbReference type="EMBL" id="KN847041">
    <property type="protein sequence ID" value="KIW32267.1"/>
    <property type="molecule type" value="Genomic_DNA"/>
</dbReference>
<dbReference type="GO" id="GO:0016042">
    <property type="term" value="P:lipid catabolic process"/>
    <property type="evidence" value="ECO:0007669"/>
    <property type="project" value="UniProtKB-UniRule"/>
</dbReference>
<dbReference type="GO" id="GO:0016020">
    <property type="term" value="C:membrane"/>
    <property type="evidence" value="ECO:0007669"/>
    <property type="project" value="TreeGrafter"/>
</dbReference>
<protein>
    <recommendedName>
        <fullName evidence="6">PNPLA domain-containing protein</fullName>
    </recommendedName>
</protein>
<evidence type="ECO:0000313" key="8">
    <source>
        <dbReference type="Proteomes" id="UP000054466"/>
    </source>
</evidence>
<keyword evidence="3 4" id="KW-0443">Lipid metabolism</keyword>
<keyword evidence="1 4" id="KW-0378">Hydrolase</keyword>
<keyword evidence="2 4" id="KW-0442">Lipid degradation</keyword>
<name>A0A0D2B3T4_9EURO</name>
<evidence type="ECO:0000256" key="3">
    <source>
        <dbReference type="ARBA" id="ARBA00023098"/>
    </source>
</evidence>
<dbReference type="STRING" id="569365.A0A0D2B3T4"/>
<dbReference type="InterPro" id="IPR002641">
    <property type="entry name" value="PNPLA_dom"/>
</dbReference>
<dbReference type="VEuPathDB" id="FungiDB:PV07_03827"/>
<dbReference type="Gene3D" id="3.40.1090.10">
    <property type="entry name" value="Cytosolic phospholipase A2 catalytic domain"/>
    <property type="match status" value="1"/>
</dbReference>
<dbReference type="PROSITE" id="PS51635">
    <property type="entry name" value="PNPLA"/>
    <property type="match status" value="1"/>
</dbReference>
<dbReference type="HOGENOM" id="CLU_000288_144_2_1"/>
<dbReference type="SUPFAM" id="SSF52151">
    <property type="entry name" value="FabD/lysophospholipase-like"/>
    <property type="match status" value="1"/>
</dbReference>
<dbReference type="PANTHER" id="PTHR24185:SF1">
    <property type="entry name" value="CALCIUM-INDEPENDENT PHOSPHOLIPASE A2-GAMMA"/>
    <property type="match status" value="1"/>
</dbReference>
<evidence type="ECO:0000256" key="2">
    <source>
        <dbReference type="ARBA" id="ARBA00022963"/>
    </source>
</evidence>
<dbReference type="PANTHER" id="PTHR24185">
    <property type="entry name" value="CALCIUM-INDEPENDENT PHOSPHOLIPASE A2-GAMMA"/>
    <property type="match status" value="1"/>
</dbReference>
<dbReference type="GeneID" id="27343021"/>
<feature type="domain" description="PNPLA" evidence="6">
    <location>
        <begin position="66"/>
        <end position="288"/>
    </location>
</feature>
<feature type="active site" description="Nucleophile" evidence="4">
    <location>
        <position position="110"/>
    </location>
</feature>
<dbReference type="GO" id="GO:0046486">
    <property type="term" value="P:glycerolipid metabolic process"/>
    <property type="evidence" value="ECO:0007669"/>
    <property type="project" value="UniProtKB-ARBA"/>
</dbReference>
<dbReference type="AlphaFoldDB" id="A0A0D2B3T4"/>
<evidence type="ECO:0000256" key="4">
    <source>
        <dbReference type="PROSITE-ProRule" id="PRU01161"/>
    </source>
</evidence>
<feature type="region of interest" description="Disordered" evidence="5">
    <location>
        <begin position="1"/>
        <end position="53"/>
    </location>
</feature>
<proteinExistence type="predicted"/>
<dbReference type="GO" id="GO:0019369">
    <property type="term" value="P:arachidonate metabolic process"/>
    <property type="evidence" value="ECO:0007669"/>
    <property type="project" value="TreeGrafter"/>
</dbReference>
<dbReference type="RefSeq" id="XP_016252483.1">
    <property type="nucleotide sequence ID" value="XM_016390581.1"/>
</dbReference>
<dbReference type="OrthoDB" id="4161490at2759"/>
<organism evidence="7 8">
    <name type="scientific">Cladophialophora immunda</name>
    <dbReference type="NCBI Taxonomy" id="569365"/>
    <lineage>
        <taxon>Eukaryota</taxon>
        <taxon>Fungi</taxon>
        <taxon>Dikarya</taxon>
        <taxon>Ascomycota</taxon>
        <taxon>Pezizomycotina</taxon>
        <taxon>Eurotiomycetes</taxon>
        <taxon>Chaetothyriomycetidae</taxon>
        <taxon>Chaetothyriales</taxon>
        <taxon>Herpotrichiellaceae</taxon>
        <taxon>Cladophialophora</taxon>
    </lineage>
</organism>
<keyword evidence="8" id="KW-1185">Reference proteome</keyword>
<feature type="short sequence motif" description="GXGXXG" evidence="4">
    <location>
        <begin position="70"/>
        <end position="75"/>
    </location>
</feature>
<dbReference type="Proteomes" id="UP000054466">
    <property type="component" value="Unassembled WGS sequence"/>
</dbReference>